<sequence>MLEAPKRGLPVLRRICLVAILTLAACAPRGELAMLDGPAAETREVFVGTTRGPDRITGAEYGDSRSEKLHLLRFKIAVPPERETGDIAYPTIHSKPDPKHDFLLAERQSYAARGAFDADLSTALARNGNEAIVFVHGYNVNFAEGLYRVAQLGEDFALPGVLVHYSWPSQAHVMGYAYDRDSALFARDGFEELLQSLQRAGARKITIVAHSMGSALTMETLRQIRISGQDALMNRISGVVLVSPDIDIDLFRAQAQKVQPLPQPFILFTSKKDMALRLSTLISREKARLGLVEDVTKLADLKLTVIDTAAFNTGDGHFNIGESPALIKLLQATGRVAAVLEAEQDGHQDLTSAMIITVQNTTHIILRPLGG</sequence>
<dbReference type="OrthoDB" id="9797755at2"/>
<dbReference type="PIRSF" id="PIRSF033909">
    <property type="entry name" value="UCP033909"/>
    <property type="match status" value="1"/>
</dbReference>
<evidence type="ECO:0008006" key="3">
    <source>
        <dbReference type="Google" id="ProtNLM"/>
    </source>
</evidence>
<proteinExistence type="predicted"/>
<dbReference type="InterPro" id="IPR029058">
    <property type="entry name" value="AB_hydrolase_fold"/>
</dbReference>
<dbReference type="Proteomes" id="UP000243507">
    <property type="component" value="Unassembled WGS sequence"/>
</dbReference>
<dbReference type="Pfam" id="PF05990">
    <property type="entry name" value="DUF900"/>
    <property type="match status" value="1"/>
</dbReference>
<keyword evidence="2" id="KW-1185">Reference proteome</keyword>
<comment type="caution">
    <text evidence="1">The sequence shown here is derived from an EMBL/GenBank/DDBJ whole genome shotgun (WGS) entry which is preliminary data.</text>
</comment>
<organism evidence="1 2">
    <name type="scientific">Pseudothioclava arenosa</name>
    <dbReference type="NCBI Taxonomy" id="1795308"/>
    <lineage>
        <taxon>Bacteria</taxon>
        <taxon>Pseudomonadati</taxon>
        <taxon>Pseudomonadota</taxon>
        <taxon>Alphaproteobacteria</taxon>
        <taxon>Rhodobacterales</taxon>
        <taxon>Paracoccaceae</taxon>
        <taxon>Pseudothioclava</taxon>
    </lineage>
</organism>
<name>A0A2A4CPQ1_9RHOB</name>
<accession>A0A2A4CPQ1</accession>
<dbReference type="PANTHER" id="PTHR36513">
    <property type="entry name" value="ABC TRANSMEMBRANE TYPE-1 DOMAIN-CONTAINING PROTEIN"/>
    <property type="match status" value="1"/>
</dbReference>
<evidence type="ECO:0000313" key="2">
    <source>
        <dbReference type="Proteomes" id="UP000243507"/>
    </source>
</evidence>
<dbReference type="Gene3D" id="3.40.50.1820">
    <property type="entry name" value="alpha/beta hydrolase"/>
    <property type="match status" value="1"/>
</dbReference>
<dbReference type="InterPro" id="IPR014586">
    <property type="entry name" value="UCP033909"/>
</dbReference>
<evidence type="ECO:0000313" key="1">
    <source>
        <dbReference type="EMBL" id="PCD76595.1"/>
    </source>
</evidence>
<dbReference type="InterPro" id="IPR010297">
    <property type="entry name" value="DUF900_hydrolase"/>
</dbReference>
<dbReference type="PANTHER" id="PTHR36513:SF1">
    <property type="entry name" value="TRANSMEMBRANE PROTEIN"/>
    <property type="match status" value="1"/>
</dbReference>
<protein>
    <recommendedName>
        <fullName evidence="3">Esterase/lipase superfamily enzyme</fullName>
    </recommendedName>
</protein>
<gene>
    <name evidence="1" type="ORF">CLN94_08345</name>
</gene>
<dbReference type="AlphaFoldDB" id="A0A2A4CPQ1"/>
<dbReference type="PROSITE" id="PS51257">
    <property type="entry name" value="PROKAR_LIPOPROTEIN"/>
    <property type="match status" value="1"/>
</dbReference>
<reference evidence="1 2" key="1">
    <citation type="submission" date="2017-09" db="EMBL/GenBank/DDBJ databases">
        <title>A multilocus sequence analysis scheme for characterization of bacteria in the genus Thioclava.</title>
        <authorList>
            <person name="Liu Y."/>
            <person name="Shao Z."/>
        </authorList>
    </citation>
    <scope>NUCLEOTIDE SEQUENCE [LARGE SCALE GENOMIC DNA]</scope>
    <source>
        <strain evidence="1 2">CAU 1312</strain>
    </source>
</reference>
<dbReference type="EMBL" id="NTJD01000005">
    <property type="protein sequence ID" value="PCD76595.1"/>
    <property type="molecule type" value="Genomic_DNA"/>
</dbReference>
<dbReference type="SUPFAM" id="SSF53474">
    <property type="entry name" value="alpha/beta-Hydrolases"/>
    <property type="match status" value="1"/>
</dbReference>